<evidence type="ECO:0000256" key="13">
    <source>
        <dbReference type="ARBA" id="ARBA00048523"/>
    </source>
</evidence>
<dbReference type="Proteomes" id="UP000182598">
    <property type="component" value="Unassembled WGS sequence"/>
</dbReference>
<evidence type="ECO:0000256" key="5">
    <source>
        <dbReference type="ARBA" id="ARBA00015196"/>
    </source>
</evidence>
<keyword evidence="16" id="KW-1185">Reference proteome</keyword>
<dbReference type="GO" id="GO:0000287">
    <property type="term" value="F:magnesium ion binding"/>
    <property type="evidence" value="ECO:0007669"/>
    <property type="project" value="TreeGrafter"/>
</dbReference>
<dbReference type="AlphaFoldDB" id="A0A0K6HC62"/>
<evidence type="ECO:0000313" key="16">
    <source>
        <dbReference type="Proteomes" id="UP000182598"/>
    </source>
</evidence>
<evidence type="ECO:0000256" key="8">
    <source>
        <dbReference type="ARBA" id="ARBA00022801"/>
    </source>
</evidence>
<dbReference type="InterPro" id="IPR036412">
    <property type="entry name" value="HAD-like_sf"/>
</dbReference>
<dbReference type="SFLD" id="SFLDS00003">
    <property type="entry name" value="Haloacid_Dehalogenase"/>
    <property type="match status" value="1"/>
</dbReference>
<comment type="pathway">
    <text evidence="2">Amino-acid biosynthesis; L-serine biosynthesis; L-serine from 3-phospho-D-glycerate: step 3/3.</text>
</comment>
<evidence type="ECO:0000256" key="9">
    <source>
        <dbReference type="ARBA" id="ARBA00022842"/>
    </source>
</evidence>
<feature type="active site" description="Nucleophile" evidence="14">
    <location>
        <position position="30"/>
    </location>
</feature>
<comment type="catalytic activity">
    <reaction evidence="12">
        <text>O-phospho-L-serine + H2O = L-serine + phosphate</text>
        <dbReference type="Rhea" id="RHEA:21208"/>
        <dbReference type="ChEBI" id="CHEBI:15377"/>
        <dbReference type="ChEBI" id="CHEBI:33384"/>
        <dbReference type="ChEBI" id="CHEBI:43474"/>
        <dbReference type="ChEBI" id="CHEBI:57524"/>
        <dbReference type="EC" id="3.1.3.3"/>
    </reaction>
</comment>
<reference evidence="16" key="1">
    <citation type="submission" date="2015-08" db="EMBL/GenBank/DDBJ databases">
        <authorList>
            <person name="Varghese N."/>
        </authorList>
    </citation>
    <scope>NUCLEOTIDE SEQUENCE [LARGE SCALE GENOMIC DNA]</scope>
    <source>
        <strain evidence="16">DSM 27808</strain>
    </source>
</reference>
<dbReference type="NCBIfam" id="TIGR00338">
    <property type="entry name" value="serB"/>
    <property type="match status" value="1"/>
</dbReference>
<feature type="active site" description="Proton donor" evidence="14">
    <location>
        <position position="32"/>
    </location>
</feature>
<sequence>MYALNANHQLIGRNKTSMLDFNQPGLAVFDMDSTLISIECIDEIAALVGKKEEVSAITERAMRGELDFAQSLTQRVALLEGISKAQLQQLFNPIPFTKGAEGFIAWLHQHGWTTAVVSGGFTWFTDQVKDKLRLDFAHANCLNWKNNKLTGTVVPPIVDAQTKADYLKLWAEQLKIPTQQTLAVGDGANDIPMLNAAGFGVAFCAKPALQQHANLSVDEPNLMAIAHYFEAQVFDNHG</sequence>
<evidence type="ECO:0000256" key="12">
    <source>
        <dbReference type="ARBA" id="ARBA00048138"/>
    </source>
</evidence>
<keyword evidence="7" id="KW-0479">Metal-binding</keyword>
<dbReference type="GO" id="GO:0006564">
    <property type="term" value="P:L-serine biosynthetic process"/>
    <property type="evidence" value="ECO:0007669"/>
    <property type="project" value="UniProtKB-KW"/>
</dbReference>
<dbReference type="PANTHER" id="PTHR43344:SF2">
    <property type="entry name" value="PHOSPHOSERINE PHOSPHATASE"/>
    <property type="match status" value="1"/>
</dbReference>
<dbReference type="SFLD" id="SFLDG01136">
    <property type="entry name" value="C1.6:_Phosphoserine_Phosphatas"/>
    <property type="match status" value="1"/>
</dbReference>
<keyword evidence="9" id="KW-0460">Magnesium</keyword>
<dbReference type="Pfam" id="PF00702">
    <property type="entry name" value="Hydrolase"/>
    <property type="match status" value="1"/>
</dbReference>
<evidence type="ECO:0000256" key="7">
    <source>
        <dbReference type="ARBA" id="ARBA00022723"/>
    </source>
</evidence>
<gene>
    <name evidence="15" type="ORF">Ga0061064_2155</name>
</gene>
<dbReference type="UniPathway" id="UPA00135">
    <property type="reaction ID" value="UER00198"/>
</dbReference>
<evidence type="ECO:0000256" key="10">
    <source>
        <dbReference type="ARBA" id="ARBA00023299"/>
    </source>
</evidence>
<evidence type="ECO:0000256" key="6">
    <source>
        <dbReference type="ARBA" id="ARBA00022605"/>
    </source>
</evidence>
<comment type="cofactor">
    <cofactor evidence="1">
        <name>Mg(2+)</name>
        <dbReference type="ChEBI" id="CHEBI:18420"/>
    </cofactor>
</comment>
<dbReference type="SFLD" id="SFLDG01137">
    <property type="entry name" value="C1.6.1:_Phosphoserine_Phosphat"/>
    <property type="match status" value="1"/>
</dbReference>
<proteinExistence type="inferred from homology"/>
<dbReference type="SFLD" id="SFLDF00029">
    <property type="entry name" value="phosphoserine_phosphatase"/>
    <property type="match status" value="1"/>
</dbReference>
<evidence type="ECO:0000256" key="14">
    <source>
        <dbReference type="PIRSR" id="PIRSR604469-1"/>
    </source>
</evidence>
<name>A0A0K6HC62_9GAMM</name>
<evidence type="ECO:0000256" key="4">
    <source>
        <dbReference type="ARBA" id="ARBA00012640"/>
    </source>
</evidence>
<evidence type="ECO:0000256" key="11">
    <source>
        <dbReference type="ARBA" id="ARBA00031693"/>
    </source>
</evidence>
<comment type="similarity">
    <text evidence="3">Belongs to the HAD-like hydrolase superfamily. SerB family.</text>
</comment>
<dbReference type="InterPro" id="IPR050582">
    <property type="entry name" value="HAD-like_SerB"/>
</dbReference>
<dbReference type="EMBL" id="CYHB01000009">
    <property type="protein sequence ID" value="CUA88361.1"/>
    <property type="molecule type" value="Genomic_DNA"/>
</dbReference>
<dbReference type="NCBIfam" id="TIGR01488">
    <property type="entry name" value="HAD-SF-IB"/>
    <property type="match status" value="1"/>
</dbReference>
<organism evidence="15 16">
    <name type="scientific">Pseudidiomarina woesei</name>
    <dbReference type="NCBI Taxonomy" id="1381080"/>
    <lineage>
        <taxon>Bacteria</taxon>
        <taxon>Pseudomonadati</taxon>
        <taxon>Pseudomonadota</taxon>
        <taxon>Gammaproteobacteria</taxon>
        <taxon>Alteromonadales</taxon>
        <taxon>Idiomarinaceae</taxon>
        <taxon>Pseudidiomarina</taxon>
    </lineage>
</organism>
<dbReference type="CDD" id="cd07500">
    <property type="entry name" value="HAD_PSP"/>
    <property type="match status" value="1"/>
</dbReference>
<keyword evidence="6" id="KW-0028">Amino-acid biosynthesis</keyword>
<keyword evidence="10" id="KW-0718">Serine biosynthesis</keyword>
<evidence type="ECO:0000256" key="3">
    <source>
        <dbReference type="ARBA" id="ARBA00009184"/>
    </source>
</evidence>
<dbReference type="InterPro" id="IPR004469">
    <property type="entry name" value="PSP"/>
</dbReference>
<comment type="catalytic activity">
    <reaction evidence="13">
        <text>O-phospho-D-serine + H2O = D-serine + phosphate</text>
        <dbReference type="Rhea" id="RHEA:24873"/>
        <dbReference type="ChEBI" id="CHEBI:15377"/>
        <dbReference type="ChEBI" id="CHEBI:35247"/>
        <dbReference type="ChEBI" id="CHEBI:43474"/>
        <dbReference type="ChEBI" id="CHEBI:58680"/>
        <dbReference type="EC" id="3.1.3.3"/>
    </reaction>
</comment>
<evidence type="ECO:0000256" key="1">
    <source>
        <dbReference type="ARBA" id="ARBA00001946"/>
    </source>
</evidence>
<dbReference type="PANTHER" id="PTHR43344">
    <property type="entry name" value="PHOSPHOSERINE PHOSPHATASE"/>
    <property type="match status" value="1"/>
</dbReference>
<evidence type="ECO:0000313" key="15">
    <source>
        <dbReference type="EMBL" id="CUA88361.1"/>
    </source>
</evidence>
<dbReference type="GO" id="GO:0005737">
    <property type="term" value="C:cytoplasm"/>
    <property type="evidence" value="ECO:0007669"/>
    <property type="project" value="TreeGrafter"/>
</dbReference>
<accession>A0A0K6HC62</accession>
<dbReference type="InterPro" id="IPR023214">
    <property type="entry name" value="HAD_sf"/>
</dbReference>
<dbReference type="GO" id="GO:0036424">
    <property type="term" value="F:L-phosphoserine phosphatase activity"/>
    <property type="evidence" value="ECO:0007669"/>
    <property type="project" value="InterPro"/>
</dbReference>
<dbReference type="EC" id="3.1.3.3" evidence="4"/>
<keyword evidence="8" id="KW-0378">Hydrolase</keyword>
<evidence type="ECO:0000256" key="2">
    <source>
        <dbReference type="ARBA" id="ARBA00005135"/>
    </source>
</evidence>
<dbReference type="Gene3D" id="3.40.50.1000">
    <property type="entry name" value="HAD superfamily/HAD-like"/>
    <property type="match status" value="1"/>
</dbReference>
<protein>
    <recommendedName>
        <fullName evidence="5">Phosphoserine phosphatase</fullName>
        <ecNumber evidence="4">3.1.3.3</ecNumber>
    </recommendedName>
    <alternativeName>
        <fullName evidence="11">O-phosphoserine phosphohydrolase</fullName>
    </alternativeName>
</protein>
<dbReference type="SUPFAM" id="SSF56784">
    <property type="entry name" value="HAD-like"/>
    <property type="match status" value="1"/>
</dbReference>